<evidence type="ECO:0000313" key="9">
    <source>
        <dbReference type="EMBL" id="EMD01265.1"/>
    </source>
</evidence>
<gene>
    <name evidence="9" type="ORF">BAUCODRAFT_41620</name>
</gene>
<dbReference type="InterPro" id="IPR022764">
    <property type="entry name" value="Peptidase_S54_rhomboid_dom"/>
</dbReference>
<dbReference type="GeneID" id="19114124"/>
<reference evidence="9 10" key="1">
    <citation type="journal article" date="2012" name="PLoS Pathog.">
        <title>Diverse lifestyles and strategies of plant pathogenesis encoded in the genomes of eighteen Dothideomycetes fungi.</title>
        <authorList>
            <person name="Ohm R.A."/>
            <person name="Feau N."/>
            <person name="Henrissat B."/>
            <person name="Schoch C.L."/>
            <person name="Horwitz B.A."/>
            <person name="Barry K.W."/>
            <person name="Condon B.J."/>
            <person name="Copeland A.C."/>
            <person name="Dhillon B."/>
            <person name="Glaser F."/>
            <person name="Hesse C.N."/>
            <person name="Kosti I."/>
            <person name="LaButti K."/>
            <person name="Lindquist E.A."/>
            <person name="Lucas S."/>
            <person name="Salamov A.A."/>
            <person name="Bradshaw R.E."/>
            <person name="Ciuffetti L."/>
            <person name="Hamelin R.C."/>
            <person name="Kema G.H.J."/>
            <person name="Lawrence C."/>
            <person name="Scott J.A."/>
            <person name="Spatafora J.W."/>
            <person name="Turgeon B.G."/>
            <person name="de Wit P.J.G.M."/>
            <person name="Zhong S."/>
            <person name="Goodwin S.B."/>
            <person name="Grigoriev I.V."/>
        </authorList>
    </citation>
    <scope>NUCLEOTIDE SEQUENCE [LARGE SCALE GENOMIC DNA]</scope>
    <source>
        <strain evidence="9 10">UAMH 10762</strain>
    </source>
</reference>
<organism evidence="9 10">
    <name type="scientific">Baudoinia panamericana (strain UAMH 10762)</name>
    <name type="common">Angels' share fungus</name>
    <name type="synonym">Baudoinia compniacensis (strain UAMH 10762)</name>
    <dbReference type="NCBI Taxonomy" id="717646"/>
    <lineage>
        <taxon>Eukaryota</taxon>
        <taxon>Fungi</taxon>
        <taxon>Dikarya</taxon>
        <taxon>Ascomycota</taxon>
        <taxon>Pezizomycotina</taxon>
        <taxon>Dothideomycetes</taxon>
        <taxon>Dothideomycetidae</taxon>
        <taxon>Mycosphaerellales</taxon>
        <taxon>Teratosphaeriaceae</taxon>
        <taxon>Baudoinia</taxon>
    </lineage>
</organism>
<protein>
    <recommendedName>
        <fullName evidence="8">Peptidase S54 rhomboid domain-containing protein</fullName>
    </recommendedName>
</protein>
<sequence>LLVLAGSYYLATNYTPPPKSARLWPDIPPSIATISTITGILVLTFILGRLPPFWRTLNKYMAVISPQPQPLSMLGAVFRHDTFYHLAANVLVLWAFGPALNTEVGRGSFLAIFLSAGAVGNFASLTRLVLTKQWTAWSFGASGAVLGVLAATCVVRPNGSVRLAPFLGSGEVPFASWVVLALVMAAEVVALRWRVGGRSDHVSHLGGMATGVAAGMMLR</sequence>
<feature type="transmembrane region" description="Helical" evidence="7">
    <location>
        <begin position="137"/>
        <end position="154"/>
    </location>
</feature>
<dbReference type="InterPro" id="IPR035952">
    <property type="entry name" value="Rhomboid-like_sf"/>
</dbReference>
<comment type="similarity">
    <text evidence="2">Belongs to the peptidase S54 family.</text>
</comment>
<evidence type="ECO:0000256" key="3">
    <source>
        <dbReference type="ARBA" id="ARBA00022692"/>
    </source>
</evidence>
<proteinExistence type="inferred from homology"/>
<evidence type="ECO:0000256" key="5">
    <source>
        <dbReference type="ARBA" id="ARBA00022989"/>
    </source>
</evidence>
<dbReference type="OMA" id="WKPITFA"/>
<evidence type="ECO:0000256" key="2">
    <source>
        <dbReference type="ARBA" id="ARBA00009045"/>
    </source>
</evidence>
<evidence type="ECO:0000256" key="6">
    <source>
        <dbReference type="ARBA" id="ARBA00023136"/>
    </source>
</evidence>
<dbReference type="Proteomes" id="UP000011761">
    <property type="component" value="Unassembled WGS sequence"/>
</dbReference>
<dbReference type="GO" id="GO:0004252">
    <property type="term" value="F:serine-type endopeptidase activity"/>
    <property type="evidence" value="ECO:0007669"/>
    <property type="project" value="InterPro"/>
</dbReference>
<evidence type="ECO:0000259" key="8">
    <source>
        <dbReference type="Pfam" id="PF01694"/>
    </source>
</evidence>
<evidence type="ECO:0000313" key="10">
    <source>
        <dbReference type="Proteomes" id="UP000011761"/>
    </source>
</evidence>
<dbReference type="Gene3D" id="1.20.1540.10">
    <property type="entry name" value="Rhomboid-like"/>
    <property type="match status" value="1"/>
</dbReference>
<dbReference type="PANTHER" id="PTHR43731:SF14">
    <property type="entry name" value="PRESENILIN-ASSOCIATED RHOMBOID-LIKE PROTEIN, MITOCHONDRIAL"/>
    <property type="match status" value="1"/>
</dbReference>
<feature type="domain" description="Peptidase S54 rhomboid" evidence="8">
    <location>
        <begin position="71"/>
        <end position="218"/>
    </location>
</feature>
<accession>M2NNZ3</accession>
<evidence type="ECO:0000256" key="1">
    <source>
        <dbReference type="ARBA" id="ARBA00004141"/>
    </source>
</evidence>
<dbReference type="KEGG" id="bcom:BAUCODRAFT_41620"/>
<dbReference type="Pfam" id="PF01694">
    <property type="entry name" value="Rhomboid"/>
    <property type="match status" value="1"/>
</dbReference>
<feature type="transmembrane region" description="Helical" evidence="7">
    <location>
        <begin position="27"/>
        <end position="50"/>
    </location>
</feature>
<keyword evidence="3 7" id="KW-0812">Transmembrane</keyword>
<dbReference type="SUPFAM" id="SSF144091">
    <property type="entry name" value="Rhomboid-like"/>
    <property type="match status" value="1"/>
</dbReference>
<dbReference type="GO" id="GO:0016020">
    <property type="term" value="C:membrane"/>
    <property type="evidence" value="ECO:0007669"/>
    <property type="project" value="UniProtKB-SubCell"/>
</dbReference>
<keyword evidence="4" id="KW-0378">Hydrolase</keyword>
<dbReference type="EMBL" id="KB445550">
    <property type="protein sequence ID" value="EMD01265.1"/>
    <property type="molecule type" value="Genomic_DNA"/>
</dbReference>
<feature type="non-terminal residue" evidence="9">
    <location>
        <position position="219"/>
    </location>
</feature>
<name>M2NNZ3_BAUPA</name>
<dbReference type="HOGENOM" id="CLU_034022_3_0_1"/>
<dbReference type="eggNOG" id="KOG2980">
    <property type="taxonomic scope" value="Eukaryota"/>
</dbReference>
<dbReference type="PANTHER" id="PTHR43731">
    <property type="entry name" value="RHOMBOID PROTEASE"/>
    <property type="match status" value="1"/>
</dbReference>
<dbReference type="GO" id="GO:0006465">
    <property type="term" value="P:signal peptide processing"/>
    <property type="evidence" value="ECO:0007669"/>
    <property type="project" value="TreeGrafter"/>
</dbReference>
<keyword evidence="6 7" id="KW-0472">Membrane</keyword>
<dbReference type="STRING" id="717646.M2NNZ3"/>
<dbReference type="AlphaFoldDB" id="M2NNZ3"/>
<dbReference type="RefSeq" id="XP_007672449.1">
    <property type="nucleotide sequence ID" value="XM_007674259.1"/>
</dbReference>
<keyword evidence="5 7" id="KW-1133">Transmembrane helix</keyword>
<evidence type="ECO:0000256" key="7">
    <source>
        <dbReference type="SAM" id="Phobius"/>
    </source>
</evidence>
<feature type="non-terminal residue" evidence="9">
    <location>
        <position position="1"/>
    </location>
</feature>
<dbReference type="OrthoDB" id="10260614at2759"/>
<feature type="transmembrane region" description="Helical" evidence="7">
    <location>
        <begin position="174"/>
        <end position="193"/>
    </location>
</feature>
<feature type="transmembrane region" description="Helical" evidence="7">
    <location>
        <begin position="71"/>
        <end position="96"/>
    </location>
</feature>
<feature type="transmembrane region" description="Helical" evidence="7">
    <location>
        <begin position="108"/>
        <end position="130"/>
    </location>
</feature>
<evidence type="ECO:0000256" key="4">
    <source>
        <dbReference type="ARBA" id="ARBA00022801"/>
    </source>
</evidence>
<comment type="subcellular location">
    <subcellularLocation>
        <location evidence="1">Membrane</location>
        <topology evidence="1">Multi-pass membrane protein</topology>
    </subcellularLocation>
</comment>
<keyword evidence="10" id="KW-1185">Reference proteome</keyword>
<dbReference type="InterPro" id="IPR050925">
    <property type="entry name" value="Rhomboid_protease_S54"/>
</dbReference>